<dbReference type="Proteomes" id="UP000301475">
    <property type="component" value="Chromosome"/>
</dbReference>
<name>A0A4P8XTI9_9FIRM</name>
<dbReference type="EMBL" id="CP039381">
    <property type="protein sequence ID" value="QCT06117.1"/>
    <property type="molecule type" value="Genomic_DNA"/>
</dbReference>
<gene>
    <name evidence="3" type="ORF">E5Z56_01470</name>
</gene>
<evidence type="ECO:0000259" key="2">
    <source>
        <dbReference type="Pfam" id="PF13828"/>
    </source>
</evidence>
<dbReference type="AlphaFoldDB" id="A0A4P8XTI9"/>
<organism evidence="3 4">
    <name type="scientific">Ruminococcus bovis</name>
    <dbReference type="NCBI Taxonomy" id="2564099"/>
    <lineage>
        <taxon>Bacteria</taxon>
        <taxon>Bacillati</taxon>
        <taxon>Bacillota</taxon>
        <taxon>Clostridia</taxon>
        <taxon>Eubacteriales</taxon>
        <taxon>Oscillospiraceae</taxon>
        <taxon>Ruminococcus</taxon>
    </lineage>
</organism>
<feature type="transmembrane region" description="Helical" evidence="1">
    <location>
        <begin position="12"/>
        <end position="43"/>
    </location>
</feature>
<evidence type="ECO:0000256" key="1">
    <source>
        <dbReference type="SAM" id="Phobius"/>
    </source>
</evidence>
<keyword evidence="1" id="KW-0812">Transmembrane</keyword>
<evidence type="ECO:0000313" key="4">
    <source>
        <dbReference type="Proteomes" id="UP000301475"/>
    </source>
</evidence>
<keyword evidence="1" id="KW-1133">Transmembrane helix</keyword>
<reference evidence="3 4" key="1">
    <citation type="submission" date="2019-04" db="EMBL/GenBank/DDBJ databases">
        <authorList>
            <person name="Embree M."/>
            <person name="Gaffney J.R."/>
        </authorList>
    </citation>
    <scope>NUCLEOTIDE SEQUENCE [LARGE SCALE GENOMIC DNA]</scope>
    <source>
        <strain evidence="3 4">JE7A12</strain>
    </source>
</reference>
<feature type="domain" description="DUF4190" evidence="2">
    <location>
        <begin position="7"/>
        <end position="72"/>
    </location>
</feature>
<protein>
    <submittedName>
        <fullName evidence="3">DUF4190 domain-containing protein</fullName>
    </submittedName>
</protein>
<dbReference type="Pfam" id="PF13828">
    <property type="entry name" value="DUF4190"/>
    <property type="match status" value="1"/>
</dbReference>
<sequence>MQNSKSKAIVSLVCGIVSIVLAWFSYGAIAGLAAGIVGIVLGVKVRKLNDENKNFATAGLVTGIIGVVLSGILLVCVICAAGTLATAGMLS</sequence>
<dbReference type="KEGG" id="ruj:E5Z56_01470"/>
<dbReference type="InterPro" id="IPR025241">
    <property type="entry name" value="DUF4190"/>
</dbReference>
<evidence type="ECO:0000313" key="3">
    <source>
        <dbReference type="EMBL" id="QCT06117.1"/>
    </source>
</evidence>
<proteinExistence type="predicted"/>
<keyword evidence="4" id="KW-1185">Reference proteome</keyword>
<dbReference type="RefSeq" id="WP_138156210.1">
    <property type="nucleotide sequence ID" value="NZ_CP039381.1"/>
</dbReference>
<feature type="transmembrane region" description="Helical" evidence="1">
    <location>
        <begin position="55"/>
        <end position="85"/>
    </location>
</feature>
<keyword evidence="1" id="KW-0472">Membrane</keyword>
<accession>A0A4P8XTI9</accession>